<gene>
    <name evidence="1" type="ORF">U27_04435</name>
</gene>
<protein>
    <submittedName>
        <fullName evidence="1">Uncharacterized protein</fullName>
    </submittedName>
</protein>
<dbReference type="AlphaFoldDB" id="A0A081BYR3"/>
<dbReference type="HOGENOM" id="CLU_3180548_0_0_0"/>
<reference evidence="1 2" key="1">
    <citation type="journal article" date="2015" name="PeerJ">
        <title>First genomic representation of candidate bacterial phylum KSB3 points to enhanced environmental sensing as a trigger of wastewater bulking.</title>
        <authorList>
            <person name="Sekiguchi Y."/>
            <person name="Ohashi A."/>
            <person name="Parks D.H."/>
            <person name="Yamauchi T."/>
            <person name="Tyson G.W."/>
            <person name="Hugenholtz P."/>
        </authorList>
    </citation>
    <scope>NUCLEOTIDE SEQUENCE [LARGE SCALE GENOMIC DNA]</scope>
</reference>
<accession>A0A081BYR3</accession>
<dbReference type="Proteomes" id="UP000030661">
    <property type="component" value="Unassembled WGS sequence"/>
</dbReference>
<evidence type="ECO:0000313" key="2">
    <source>
        <dbReference type="Proteomes" id="UP000030661"/>
    </source>
</evidence>
<evidence type="ECO:0000313" key="1">
    <source>
        <dbReference type="EMBL" id="GAK57468.1"/>
    </source>
</evidence>
<organism evidence="1 2">
    <name type="scientific">Vecturithrix granuli</name>
    <dbReference type="NCBI Taxonomy" id="1499967"/>
    <lineage>
        <taxon>Bacteria</taxon>
        <taxon>Candidatus Moduliflexota</taxon>
        <taxon>Candidatus Vecturitrichia</taxon>
        <taxon>Candidatus Vecturitrichales</taxon>
        <taxon>Candidatus Vecturitrichaceae</taxon>
        <taxon>Candidatus Vecturithrix</taxon>
    </lineage>
</organism>
<proteinExistence type="predicted"/>
<sequence length="46" mass="5190">MSGSMLIVATVEKIREMLAQVNQANREQIQGALPIIWHVRLKSSNK</sequence>
<keyword evidence="2" id="KW-1185">Reference proteome</keyword>
<name>A0A081BYR3_VECG1</name>
<dbReference type="EMBL" id="DF820466">
    <property type="protein sequence ID" value="GAK57468.1"/>
    <property type="molecule type" value="Genomic_DNA"/>
</dbReference>